<proteinExistence type="predicted"/>
<evidence type="ECO:0000313" key="4">
    <source>
        <dbReference type="Proteomes" id="UP000004995"/>
    </source>
</evidence>
<dbReference type="PANTHER" id="PTHR35112:SF1">
    <property type="entry name" value="RING_FYVE_PHD ZINC FINGER SUPERFAMILY PROTEIN"/>
    <property type="match status" value="1"/>
</dbReference>
<dbReference type="STRING" id="4555.K4A9D7"/>
<dbReference type="InParanoid" id="K4A9D7"/>
<feature type="region of interest" description="Disordered" evidence="1">
    <location>
        <begin position="59"/>
        <end position="96"/>
    </location>
</feature>
<dbReference type="PANTHER" id="PTHR35112">
    <property type="entry name" value="OS08G0360500 PROTEIN"/>
    <property type="match status" value="1"/>
</dbReference>
<dbReference type="Proteomes" id="UP000004995">
    <property type="component" value="Unassembled WGS sequence"/>
</dbReference>
<feature type="compositionally biased region" description="Pro residues" evidence="1">
    <location>
        <begin position="70"/>
        <end position="83"/>
    </location>
</feature>
<protein>
    <recommendedName>
        <fullName evidence="2">DUF7796 domain-containing protein</fullName>
    </recommendedName>
</protein>
<reference evidence="3" key="2">
    <citation type="submission" date="2018-08" db="UniProtKB">
        <authorList>
            <consortium name="EnsemblPlants"/>
        </authorList>
    </citation>
    <scope>IDENTIFICATION</scope>
    <source>
        <strain evidence="3">Yugu1</strain>
    </source>
</reference>
<dbReference type="Pfam" id="PF25072">
    <property type="entry name" value="DUF7796"/>
    <property type="match status" value="1"/>
</dbReference>
<dbReference type="OMA" id="RQYEFPP"/>
<organism evidence="3 4">
    <name type="scientific">Setaria italica</name>
    <name type="common">Foxtail millet</name>
    <name type="synonym">Panicum italicum</name>
    <dbReference type="NCBI Taxonomy" id="4555"/>
    <lineage>
        <taxon>Eukaryota</taxon>
        <taxon>Viridiplantae</taxon>
        <taxon>Streptophyta</taxon>
        <taxon>Embryophyta</taxon>
        <taxon>Tracheophyta</taxon>
        <taxon>Spermatophyta</taxon>
        <taxon>Magnoliopsida</taxon>
        <taxon>Liliopsida</taxon>
        <taxon>Poales</taxon>
        <taxon>Poaceae</taxon>
        <taxon>PACMAD clade</taxon>
        <taxon>Panicoideae</taxon>
        <taxon>Panicodae</taxon>
        <taxon>Paniceae</taxon>
        <taxon>Cenchrinae</taxon>
        <taxon>Setaria</taxon>
    </lineage>
</organism>
<evidence type="ECO:0000313" key="3">
    <source>
        <dbReference type="EnsemblPlants" id="KQK88528"/>
    </source>
</evidence>
<reference evidence="4" key="1">
    <citation type="journal article" date="2012" name="Nat. Biotechnol.">
        <title>Reference genome sequence of the model plant Setaria.</title>
        <authorList>
            <person name="Bennetzen J.L."/>
            <person name="Schmutz J."/>
            <person name="Wang H."/>
            <person name="Percifield R."/>
            <person name="Hawkins J."/>
            <person name="Pontaroli A.C."/>
            <person name="Estep M."/>
            <person name="Feng L."/>
            <person name="Vaughn J.N."/>
            <person name="Grimwood J."/>
            <person name="Jenkins J."/>
            <person name="Barry K."/>
            <person name="Lindquist E."/>
            <person name="Hellsten U."/>
            <person name="Deshpande S."/>
            <person name="Wang X."/>
            <person name="Wu X."/>
            <person name="Mitros T."/>
            <person name="Triplett J."/>
            <person name="Yang X."/>
            <person name="Ye C.Y."/>
            <person name="Mauro-Herrera M."/>
            <person name="Wang L."/>
            <person name="Li P."/>
            <person name="Sharma M."/>
            <person name="Sharma R."/>
            <person name="Ronald P.C."/>
            <person name="Panaud O."/>
            <person name="Kellogg E.A."/>
            <person name="Brutnell T.P."/>
            <person name="Doust A.N."/>
            <person name="Tuskan G.A."/>
            <person name="Rokhsar D."/>
            <person name="Devos K.M."/>
        </authorList>
    </citation>
    <scope>NUCLEOTIDE SEQUENCE [LARGE SCALE GENOMIC DNA]</scope>
    <source>
        <strain evidence="4">cv. Yugu1</strain>
    </source>
</reference>
<dbReference type="AlphaFoldDB" id="K4A9D7"/>
<dbReference type="Gramene" id="KQK88528">
    <property type="protein sequence ID" value="KQK88528"/>
    <property type="gene ID" value="SETIT_035493mg"/>
</dbReference>
<dbReference type="InterPro" id="IPR056698">
    <property type="entry name" value="DUF7796"/>
</dbReference>
<name>K4A9D7_SETIT</name>
<feature type="domain" description="DUF7796" evidence="2">
    <location>
        <begin position="98"/>
        <end position="445"/>
    </location>
</feature>
<evidence type="ECO:0000256" key="1">
    <source>
        <dbReference type="SAM" id="MobiDB-lite"/>
    </source>
</evidence>
<dbReference type="EnsemblPlants" id="KQK88528">
    <property type="protein sequence ID" value="KQK88528"/>
    <property type="gene ID" value="SETIT_035493mg"/>
</dbReference>
<dbReference type="HOGENOM" id="CLU_046934_0_0_1"/>
<dbReference type="EMBL" id="AGNK02005548">
    <property type="status" value="NOT_ANNOTATED_CDS"/>
    <property type="molecule type" value="Genomic_DNA"/>
</dbReference>
<accession>K4A9D7</accession>
<feature type="region of interest" description="Disordered" evidence="1">
    <location>
        <begin position="455"/>
        <end position="474"/>
    </location>
</feature>
<evidence type="ECO:0000259" key="2">
    <source>
        <dbReference type="Pfam" id="PF25072"/>
    </source>
</evidence>
<dbReference type="eggNOG" id="ENOG502QRPG">
    <property type="taxonomic scope" value="Eukaryota"/>
</dbReference>
<feature type="compositionally biased region" description="Polar residues" evidence="1">
    <location>
        <begin position="459"/>
        <end position="474"/>
    </location>
</feature>
<keyword evidence="4" id="KW-1185">Reference proteome</keyword>
<sequence length="474" mass="50573">MKPAAVTSLGEPGHLPHAASRRRRLAAVLAPLLLFLAAEIAFSSSTRLSNQLLLLAPRADATRSSSSPSVSPPPPPPPPPTPPRLEEDEQPQPQPEPQRVAVCLVGGARRFELTGPSIARHVLGALPAGATDVFLHSPLDADAYKLSVLARAAPPGAALAAVRVFRPERIAVTPERARALTGMNSPRGIQGLLQYFHLVEGCLELIREREIRGNFTYAWVLRTRVDGFWSAPLDPDGAFHPAAYVVPEGSRFGGLNDRLGAGPRAASDAALARLSALPRLAAAGHRDLNSESAFRAQLRAAGVPARERRFPFCVLSDRTYSFPPWARSAVPVASLASPGPLSGAKCRPCRPACRSGCVARHVARLHSWWSWTEWRGGALELCDASGPWERGWEALFDEVAGAEAAAVRRSVARMGAEECVAEVEALRARAERWDAPSPAEICRIRYGVGVGSPPAGLPGNSSADGDSNTTVIEQ</sequence>